<dbReference type="EMBL" id="FWEV01000307">
    <property type="protein sequence ID" value="SLM32336.1"/>
    <property type="molecule type" value="Genomic_DNA"/>
</dbReference>
<comment type="pathway">
    <text evidence="1">Biopolymer metabolism; poly-(R)-3-hydroxybutanoate biosynthesis.</text>
</comment>
<accession>A0A1W1HIQ9</accession>
<dbReference type="Proteomes" id="UP000191931">
    <property type="component" value="Unassembled WGS sequence"/>
</dbReference>
<evidence type="ECO:0000256" key="5">
    <source>
        <dbReference type="ARBA" id="ARBA00023315"/>
    </source>
</evidence>
<evidence type="ECO:0000256" key="6">
    <source>
        <dbReference type="ARBA" id="ARBA00033356"/>
    </source>
</evidence>
<evidence type="ECO:0000313" key="9">
    <source>
        <dbReference type="EMBL" id="SLM32336.1"/>
    </source>
</evidence>
<gene>
    <name evidence="9" type="ORF">MTBBW1_630030</name>
</gene>
<keyword evidence="3 9" id="KW-0808">Transferase</keyword>
<keyword evidence="4" id="KW-0583">PHB biosynthesis</keyword>
<dbReference type="InterPro" id="IPR029058">
    <property type="entry name" value="AB_hydrolase_fold"/>
</dbReference>
<evidence type="ECO:0000256" key="4">
    <source>
        <dbReference type="ARBA" id="ARBA00022752"/>
    </source>
</evidence>
<dbReference type="PANTHER" id="PTHR36837:SF2">
    <property type="entry name" value="POLY(3-HYDROXYALKANOATE) POLYMERASE SUBUNIT PHAC"/>
    <property type="match status" value="1"/>
</dbReference>
<dbReference type="InterPro" id="IPR000073">
    <property type="entry name" value="AB_hydrolase_1"/>
</dbReference>
<dbReference type="PANTHER" id="PTHR36837">
    <property type="entry name" value="POLY(3-HYDROXYALKANOATE) POLYMERASE SUBUNIT PHAC"/>
    <property type="match status" value="1"/>
</dbReference>
<evidence type="ECO:0000256" key="2">
    <source>
        <dbReference type="ARBA" id="ARBA00019065"/>
    </source>
</evidence>
<keyword evidence="10" id="KW-1185">Reference proteome</keyword>
<dbReference type="GO" id="GO:0042619">
    <property type="term" value="P:poly-hydroxybutyrate biosynthetic process"/>
    <property type="evidence" value="ECO:0007669"/>
    <property type="project" value="UniProtKB-KW"/>
</dbReference>
<proteinExistence type="predicted"/>
<dbReference type="Gene3D" id="3.40.50.1820">
    <property type="entry name" value="alpha/beta hydrolase"/>
    <property type="match status" value="1"/>
</dbReference>
<dbReference type="SUPFAM" id="SSF53474">
    <property type="entry name" value="alpha/beta-Hydrolases"/>
    <property type="match status" value="1"/>
</dbReference>
<sequence>MAKFKIPVDLIMSKLAEDATKVQTRAQKASEVLLDDLETALAQTPYDVVYQEDRVKLKHYRPRKECKYKTPLLVVYALINRETMLDLQPGRSVVERFLDNGIDLYMIDWGYPTRKDRFLGFDDHINGYMDNIVDFIREKNNVPKVNLMGICMGGAFSVMYSAIYPEKVRNLVTTVTPTNFDTDKGLLHVWMKQLDVDAVVDSCGNLSADMMNFGFLLLNPARLMIDKYVGFMENMDNKGFVENFIRMEKWIFDSPDLPGEVFRQFIRDCYQENKLIQSKLKVGDKLVDLKNITMPLLNIYGKFDHLVPPEACNKLVDAVASKDTEDICLNTGHIGIYVSSKCQEAFAPKIVQWLKDRDEDIAAPVKDEEAVSAKEVEAAPVKEVEAVPAKEVEAVSAKKVEAVSAKEEGVLPVTEKRAVPVEKEVADNIKTEAKSSEPVISPSAEAVISPSPPESEKYPKSSTLAKNSKKN</sequence>
<dbReference type="InterPro" id="IPR051321">
    <property type="entry name" value="PHA/PHB_synthase"/>
</dbReference>
<dbReference type="InterPro" id="IPR010125">
    <property type="entry name" value="PHA_synth_III_C"/>
</dbReference>
<dbReference type="NCBIfam" id="TIGR01836">
    <property type="entry name" value="PHA_synth_III_C"/>
    <property type="match status" value="1"/>
</dbReference>
<evidence type="ECO:0000259" key="8">
    <source>
        <dbReference type="Pfam" id="PF00561"/>
    </source>
</evidence>
<organism evidence="9 10">
    <name type="scientific">Desulfamplus magnetovallimortis</name>
    <dbReference type="NCBI Taxonomy" id="1246637"/>
    <lineage>
        <taxon>Bacteria</taxon>
        <taxon>Pseudomonadati</taxon>
        <taxon>Thermodesulfobacteriota</taxon>
        <taxon>Desulfobacteria</taxon>
        <taxon>Desulfobacterales</taxon>
        <taxon>Desulfobacteraceae</taxon>
        <taxon>Desulfamplus</taxon>
    </lineage>
</organism>
<evidence type="ECO:0000256" key="7">
    <source>
        <dbReference type="SAM" id="MobiDB-lite"/>
    </source>
</evidence>
<dbReference type="STRING" id="1246637.MTBBW1_630030"/>
<name>A0A1W1HIQ9_9BACT</name>
<dbReference type="RefSeq" id="WP_245809305.1">
    <property type="nucleotide sequence ID" value="NZ_LT828542.1"/>
</dbReference>
<reference evidence="9 10" key="1">
    <citation type="submission" date="2017-03" db="EMBL/GenBank/DDBJ databases">
        <authorList>
            <person name="Afonso C.L."/>
            <person name="Miller P.J."/>
            <person name="Scott M.A."/>
            <person name="Spackman E."/>
            <person name="Goraichik I."/>
            <person name="Dimitrov K.M."/>
            <person name="Suarez D.L."/>
            <person name="Swayne D.E."/>
        </authorList>
    </citation>
    <scope>NUCLEOTIDE SEQUENCE [LARGE SCALE GENOMIC DNA]</scope>
    <source>
        <strain evidence="9">PRJEB14757</strain>
    </source>
</reference>
<evidence type="ECO:0000256" key="3">
    <source>
        <dbReference type="ARBA" id="ARBA00022679"/>
    </source>
</evidence>
<dbReference type="Pfam" id="PF00561">
    <property type="entry name" value="Abhydrolase_1"/>
    <property type="match status" value="1"/>
</dbReference>
<keyword evidence="5 9" id="KW-0012">Acyltransferase</keyword>
<protein>
    <recommendedName>
        <fullName evidence="2">Poly(3-hydroxyalkanoate) polymerase subunit PhaC</fullName>
    </recommendedName>
    <alternativeName>
        <fullName evidence="6">PHB synthase subunit PhaC</fullName>
    </alternativeName>
</protein>
<feature type="domain" description="AB hydrolase-1" evidence="8">
    <location>
        <begin position="72"/>
        <end position="335"/>
    </location>
</feature>
<evidence type="ECO:0000256" key="1">
    <source>
        <dbReference type="ARBA" id="ARBA00004683"/>
    </source>
</evidence>
<feature type="region of interest" description="Disordered" evidence="7">
    <location>
        <begin position="429"/>
        <end position="471"/>
    </location>
</feature>
<evidence type="ECO:0000313" key="10">
    <source>
        <dbReference type="Proteomes" id="UP000191931"/>
    </source>
</evidence>
<dbReference type="AlphaFoldDB" id="A0A1W1HIQ9"/>
<dbReference type="UniPathway" id="UPA00917"/>
<dbReference type="GO" id="GO:0016746">
    <property type="term" value="F:acyltransferase activity"/>
    <property type="evidence" value="ECO:0007669"/>
    <property type="project" value="UniProtKB-KW"/>
</dbReference>